<name>A0A126QML0_9BACT</name>
<dbReference type="SUPFAM" id="SSF52172">
    <property type="entry name" value="CheY-like"/>
    <property type="match status" value="1"/>
</dbReference>
<dbReference type="Pfam" id="PF00072">
    <property type="entry name" value="Response_reg"/>
    <property type="match status" value="1"/>
</dbReference>
<dbReference type="PANTHER" id="PTHR43228:SF1">
    <property type="entry name" value="TWO-COMPONENT RESPONSE REGULATOR ARR22"/>
    <property type="match status" value="1"/>
</dbReference>
<dbReference type="Proteomes" id="UP000295506">
    <property type="component" value="Unassembled WGS sequence"/>
</dbReference>
<dbReference type="KEGG" id="dej:AWY79_09435"/>
<reference evidence="4 6" key="2">
    <citation type="submission" date="2019-03" db="EMBL/GenBank/DDBJ databases">
        <title>Genomic Encyclopedia of Type Strains, Phase IV (KMG-IV): sequencing the most valuable type-strain genomes for metagenomic binning, comparative biology and taxonomic classification.</title>
        <authorList>
            <person name="Goeker M."/>
        </authorList>
    </citation>
    <scope>NUCLEOTIDE SEQUENCE [LARGE SCALE GENOMIC DNA]</scope>
    <source>
        <strain evidence="4 6">DSM 101483</strain>
    </source>
</reference>
<organism evidence="4 6">
    <name type="scientific">Pseudodesulfovibrio indicus</name>
    <dbReference type="NCBI Taxonomy" id="1716143"/>
    <lineage>
        <taxon>Bacteria</taxon>
        <taxon>Pseudomonadati</taxon>
        <taxon>Thermodesulfobacteriota</taxon>
        <taxon>Desulfovibrionia</taxon>
        <taxon>Desulfovibrionales</taxon>
        <taxon>Desulfovibrionaceae</taxon>
    </lineage>
</organism>
<dbReference type="AlphaFoldDB" id="A0A126QML0"/>
<dbReference type="Gene3D" id="3.40.50.2300">
    <property type="match status" value="1"/>
</dbReference>
<feature type="domain" description="Response regulatory" evidence="2">
    <location>
        <begin position="2"/>
        <end position="129"/>
    </location>
</feature>
<dbReference type="Proteomes" id="UP000055611">
    <property type="component" value="Chromosome"/>
</dbReference>
<gene>
    <name evidence="3" type="ORF">AWY79_09435</name>
    <name evidence="4" type="ORF">EDC59_1154</name>
</gene>
<dbReference type="InterPro" id="IPR052048">
    <property type="entry name" value="ST_Response_Regulator"/>
</dbReference>
<evidence type="ECO:0000259" key="2">
    <source>
        <dbReference type="PROSITE" id="PS50110"/>
    </source>
</evidence>
<evidence type="ECO:0000313" key="4">
    <source>
        <dbReference type="EMBL" id="TDT85529.1"/>
    </source>
</evidence>
<dbReference type="EMBL" id="CP014206">
    <property type="protein sequence ID" value="AMK11320.1"/>
    <property type="molecule type" value="Genomic_DNA"/>
</dbReference>
<dbReference type="GO" id="GO:0000160">
    <property type="term" value="P:phosphorelay signal transduction system"/>
    <property type="evidence" value="ECO:0007669"/>
    <property type="project" value="InterPro"/>
</dbReference>
<keyword evidence="1" id="KW-0597">Phosphoprotein</keyword>
<dbReference type="PROSITE" id="PS50110">
    <property type="entry name" value="RESPONSE_REGULATORY"/>
    <property type="match status" value="1"/>
</dbReference>
<proteinExistence type="predicted"/>
<reference evidence="3 5" key="1">
    <citation type="journal article" date="2016" name="Front. Microbiol.">
        <title>Genome Sequence of the Piezophilic, Mesophilic Sulfate-Reducing Bacterium Desulfovibrio indicus J2T.</title>
        <authorList>
            <person name="Cao J."/>
            <person name="Maignien L."/>
            <person name="Shao Z."/>
            <person name="Alain K."/>
            <person name="Jebbar M."/>
        </authorList>
    </citation>
    <scope>NUCLEOTIDE SEQUENCE [LARGE SCALE GENOMIC DNA]</scope>
    <source>
        <strain evidence="3 5">J2</strain>
    </source>
</reference>
<feature type="modified residue" description="4-aspartylphosphate" evidence="1">
    <location>
        <position position="55"/>
    </location>
</feature>
<sequence>MKALIVDDDFYSRNMIHEILRQVAKCDIAVNGEEAIEAFRRGLLDKDPYDLVCLDLLMPELDGQQALREIRILEQESGIGPQNEAKVIVTTMLADEKETHDAFFLGGATSYLVKPIDEDKLMGEIKSLGLV</sequence>
<dbReference type="EMBL" id="SOBK01000015">
    <property type="protein sequence ID" value="TDT85529.1"/>
    <property type="molecule type" value="Genomic_DNA"/>
</dbReference>
<evidence type="ECO:0000256" key="1">
    <source>
        <dbReference type="PROSITE-ProRule" id="PRU00169"/>
    </source>
</evidence>
<dbReference type="PANTHER" id="PTHR43228">
    <property type="entry name" value="TWO-COMPONENT RESPONSE REGULATOR"/>
    <property type="match status" value="1"/>
</dbReference>
<dbReference type="SMART" id="SM00448">
    <property type="entry name" value="REC"/>
    <property type="match status" value="1"/>
</dbReference>
<dbReference type="InterPro" id="IPR011006">
    <property type="entry name" value="CheY-like_superfamily"/>
</dbReference>
<evidence type="ECO:0000313" key="5">
    <source>
        <dbReference type="Proteomes" id="UP000055611"/>
    </source>
</evidence>
<evidence type="ECO:0000313" key="6">
    <source>
        <dbReference type="Proteomes" id="UP000295506"/>
    </source>
</evidence>
<accession>A0A126QML0</accession>
<dbReference type="OrthoDB" id="9790466at2"/>
<dbReference type="RefSeq" id="WP_066802833.1">
    <property type="nucleotide sequence ID" value="NZ_CAUVXY020000015.1"/>
</dbReference>
<protein>
    <submittedName>
        <fullName evidence="4">Two-component system chemotaxis response regulator CheY</fullName>
    </submittedName>
    <submittedName>
        <fullName evidence="3">Two-component system response regulator</fullName>
    </submittedName>
</protein>
<keyword evidence="5" id="KW-1185">Reference proteome</keyword>
<dbReference type="InterPro" id="IPR001789">
    <property type="entry name" value="Sig_transdc_resp-reg_receiver"/>
</dbReference>
<evidence type="ECO:0000313" key="3">
    <source>
        <dbReference type="EMBL" id="AMK11320.1"/>
    </source>
</evidence>